<keyword evidence="3" id="KW-1185">Reference proteome</keyword>
<comment type="caution">
    <text evidence="2">The sequence shown here is derived from an EMBL/GenBank/DDBJ whole genome shotgun (WGS) entry which is preliminary data.</text>
</comment>
<dbReference type="RefSeq" id="WP_395246824.1">
    <property type="nucleotide sequence ID" value="NZ_JBINXA010000015.1"/>
</dbReference>
<reference evidence="2 3" key="1">
    <citation type="submission" date="2024-10" db="EMBL/GenBank/DDBJ databases">
        <title>Aeromonas and Pseudomonas from the Cagarras Archipelago, Rio de Janeiro, Brazil.</title>
        <authorList>
            <person name="Canellas A.L.B."/>
            <person name="Laport M.S."/>
        </authorList>
    </citation>
    <scope>NUCLEOTIDE SEQUENCE [LARGE SCALE GENOMIC DNA]</scope>
    <source>
        <strain evidence="2 3">CPF-4</strain>
    </source>
</reference>
<keyword evidence="1" id="KW-0732">Signal</keyword>
<evidence type="ECO:0000313" key="3">
    <source>
        <dbReference type="Proteomes" id="UP001609821"/>
    </source>
</evidence>
<dbReference type="Proteomes" id="UP001609821">
    <property type="component" value="Unassembled WGS sequence"/>
</dbReference>
<dbReference type="Pfam" id="PF13557">
    <property type="entry name" value="Phenol_MetA_deg"/>
    <property type="match status" value="1"/>
</dbReference>
<gene>
    <name evidence="2" type="ORF">ACHMWK_06675</name>
</gene>
<sequence>MKTILTSALVLSMLAVATSAVAAEGPPPSVSQPSGINLGNTSFYDGFAGPPGLSHLTYLKYNSASSFRDKDGNKNNSFSDLRLNTAQLLNQLSYYSPQSIGMGAHLGWNLIVPIVYLDGDFSDGGAKLKDNATGLGDITTGPQAQFDLITDKDGRPLFIQRFGADFILPTGKYDKHKDINESSNFYSFNPYWAATLMPAPRWELSWRLYYLYNFKNDSPASSSPQSFNGQTVRETQAGQSAWANFAFSYEVVPNVSVGLNGFYFKQLADDKVNGDRLEDSREQVLGVGPGLFVKGRKEGQGLWLNVYKESNVENRARNDFSVQLRIAHAF</sequence>
<accession>A0ABW7LX80</accession>
<organism evidence="2 3">
    <name type="scientific">Pseudomonas kulmbachensis</name>
    <dbReference type="NCBI Taxonomy" id="3043408"/>
    <lineage>
        <taxon>Bacteria</taxon>
        <taxon>Pseudomonadati</taxon>
        <taxon>Pseudomonadota</taxon>
        <taxon>Gammaproteobacteria</taxon>
        <taxon>Pseudomonadales</taxon>
        <taxon>Pseudomonadaceae</taxon>
        <taxon>Pseudomonas</taxon>
    </lineage>
</organism>
<evidence type="ECO:0000313" key="2">
    <source>
        <dbReference type="EMBL" id="MFH6565649.1"/>
    </source>
</evidence>
<protein>
    <submittedName>
        <fullName evidence="2">Transporter</fullName>
    </submittedName>
</protein>
<dbReference type="EMBL" id="JBINXB010000005">
    <property type="protein sequence ID" value="MFH6565649.1"/>
    <property type="molecule type" value="Genomic_DNA"/>
</dbReference>
<feature type="signal peptide" evidence="1">
    <location>
        <begin position="1"/>
        <end position="22"/>
    </location>
</feature>
<name>A0ABW7LX80_9PSED</name>
<evidence type="ECO:0000256" key="1">
    <source>
        <dbReference type="SAM" id="SignalP"/>
    </source>
</evidence>
<proteinExistence type="predicted"/>
<feature type="chain" id="PRO_5046637971" evidence="1">
    <location>
        <begin position="23"/>
        <end position="330"/>
    </location>
</feature>
<dbReference type="InterPro" id="IPR025737">
    <property type="entry name" value="FApF"/>
</dbReference>